<evidence type="ECO:0000313" key="2">
    <source>
        <dbReference type="Proteomes" id="UP000663834"/>
    </source>
</evidence>
<dbReference type="EMBL" id="CAJNOW010017566">
    <property type="protein sequence ID" value="CAF1658673.1"/>
    <property type="molecule type" value="Genomic_DNA"/>
</dbReference>
<accession>A0A816FA49</accession>
<proteinExistence type="predicted"/>
<name>A0A816FA49_9BILA</name>
<dbReference type="AlphaFoldDB" id="A0A816FA49"/>
<gene>
    <name evidence="1" type="ORF">KQP761_LOCUS31560</name>
</gene>
<protein>
    <submittedName>
        <fullName evidence="1">Uncharacterized protein</fullName>
    </submittedName>
</protein>
<feature type="non-terminal residue" evidence="1">
    <location>
        <position position="48"/>
    </location>
</feature>
<dbReference type="Proteomes" id="UP000663834">
    <property type="component" value="Unassembled WGS sequence"/>
</dbReference>
<organism evidence="1 2">
    <name type="scientific">Rotaria magnacalcarata</name>
    <dbReference type="NCBI Taxonomy" id="392030"/>
    <lineage>
        <taxon>Eukaryota</taxon>
        <taxon>Metazoa</taxon>
        <taxon>Spiralia</taxon>
        <taxon>Gnathifera</taxon>
        <taxon>Rotifera</taxon>
        <taxon>Eurotatoria</taxon>
        <taxon>Bdelloidea</taxon>
        <taxon>Philodinida</taxon>
        <taxon>Philodinidae</taxon>
        <taxon>Rotaria</taxon>
    </lineage>
</organism>
<sequence length="48" mass="5739">MAKMRVKNACPPAYYGDRCQYQNQHVPLILRFRDENSHKFMIINIIIT</sequence>
<comment type="caution">
    <text evidence="1">The sequence shown here is derived from an EMBL/GenBank/DDBJ whole genome shotgun (WGS) entry which is preliminary data.</text>
</comment>
<dbReference type="OrthoDB" id="10052694at2759"/>
<evidence type="ECO:0000313" key="1">
    <source>
        <dbReference type="EMBL" id="CAF1658673.1"/>
    </source>
</evidence>
<reference evidence="1" key="1">
    <citation type="submission" date="2021-02" db="EMBL/GenBank/DDBJ databases">
        <authorList>
            <person name="Nowell W R."/>
        </authorList>
    </citation>
    <scope>NUCLEOTIDE SEQUENCE</scope>
</reference>